<dbReference type="PANTHER" id="PTHR15343:SF0">
    <property type="entry name" value="T-CELL ANTIGEN CD7"/>
    <property type="match status" value="1"/>
</dbReference>
<sequence>MAQQALLALLLTLVRILPGPLDAQEVHQTPRIVIASEGDSINITCSTRGHLEGILLKRIWPLDSNVIYFEDGQEPTVDRTFSGRIDFSGSQKNLTITMRLLQLGDTGAYTCEAVRKVSVRGLSTTVVVKEKLSQEAYRSQEPLQTSVFLPAAIAVGFFLTGLILGVLCSMVRKTQIKKLCASGNKDIPCVVYEDMSCSNRKTPCVPNQYQ</sequence>
<dbReference type="Pfam" id="PF07686">
    <property type="entry name" value="V-set"/>
    <property type="match status" value="1"/>
</dbReference>
<evidence type="ECO:0000313" key="4">
    <source>
        <dbReference type="EMBL" id="BAT46503.1"/>
    </source>
</evidence>
<feature type="transmembrane region" description="Helical" evidence="1">
    <location>
        <begin position="147"/>
        <end position="168"/>
    </location>
</feature>
<dbReference type="InterPro" id="IPR013106">
    <property type="entry name" value="Ig_V-set"/>
</dbReference>
<keyword evidence="1" id="KW-0472">Membrane</keyword>
<dbReference type="GO" id="GO:0038023">
    <property type="term" value="F:signaling receptor activity"/>
    <property type="evidence" value="ECO:0007669"/>
    <property type="project" value="InterPro"/>
</dbReference>
<accession>A0A0S3NTP6</accession>
<dbReference type="Gene3D" id="2.60.40.10">
    <property type="entry name" value="Immunoglobulins"/>
    <property type="match status" value="1"/>
</dbReference>
<dbReference type="EMBL" id="AB984641">
    <property type="protein sequence ID" value="BAT46503.1"/>
    <property type="molecule type" value="Genomic_DNA"/>
</dbReference>
<proteinExistence type="predicted"/>
<dbReference type="SMART" id="SM00409">
    <property type="entry name" value="IG"/>
    <property type="match status" value="1"/>
</dbReference>
<keyword evidence="1" id="KW-0812">Transmembrane</keyword>
<organism evidence="4">
    <name type="scientific">Tokudaia muenninki</name>
    <name type="common">Okinawa island spiny rat</name>
    <dbReference type="NCBI Taxonomy" id="742503"/>
    <lineage>
        <taxon>Eukaryota</taxon>
        <taxon>Metazoa</taxon>
        <taxon>Chordata</taxon>
        <taxon>Craniata</taxon>
        <taxon>Vertebrata</taxon>
        <taxon>Euteleostomi</taxon>
        <taxon>Mammalia</taxon>
        <taxon>Eutheria</taxon>
        <taxon>Euarchontoglires</taxon>
        <taxon>Glires</taxon>
        <taxon>Rodentia</taxon>
        <taxon>Myomorpha</taxon>
        <taxon>Muroidea</taxon>
        <taxon>Muridae</taxon>
        <taxon>Murinae</taxon>
        <taxon>Tokudaia</taxon>
    </lineage>
</organism>
<evidence type="ECO:0000256" key="2">
    <source>
        <dbReference type="SAM" id="SignalP"/>
    </source>
</evidence>
<feature type="chain" id="PRO_5006614952" evidence="2">
    <location>
        <begin position="24"/>
        <end position="210"/>
    </location>
</feature>
<dbReference type="InterPro" id="IPR039090">
    <property type="entry name" value="CD7"/>
</dbReference>
<dbReference type="PANTHER" id="PTHR15343">
    <property type="entry name" value="CD7"/>
    <property type="match status" value="1"/>
</dbReference>
<keyword evidence="1" id="KW-1133">Transmembrane helix</keyword>
<dbReference type="SUPFAM" id="SSF48726">
    <property type="entry name" value="Immunoglobulin"/>
    <property type="match status" value="1"/>
</dbReference>
<dbReference type="PROSITE" id="PS50835">
    <property type="entry name" value="IG_LIKE"/>
    <property type="match status" value="1"/>
</dbReference>
<feature type="domain" description="Ig-like" evidence="3">
    <location>
        <begin position="24"/>
        <end position="129"/>
    </location>
</feature>
<keyword evidence="2" id="KW-0732">Signal</keyword>
<reference evidence="4" key="1">
    <citation type="journal article" date="2015" name="BMC Evol. Biol.">
        <title>Initiation of recombination suppression and PAR formation during the early stages of neo-sex chromosome differentiation in the Okinawa spiny rat, Tokudaia muenninki.</title>
        <authorList>
            <person name="Murata C."/>
            <person name="Kuroki Y."/>
            <person name="Imoto I."/>
            <person name="Tsukahara M."/>
            <person name="Ikejiri N."/>
            <person name="Kuroiwa A."/>
        </authorList>
    </citation>
    <scope>NUCLEOTIDE SEQUENCE</scope>
</reference>
<name>A0A0S3NTP6_9MURI</name>
<evidence type="ECO:0000256" key="1">
    <source>
        <dbReference type="SAM" id="Phobius"/>
    </source>
</evidence>
<dbReference type="GO" id="GO:0002250">
    <property type="term" value="P:adaptive immune response"/>
    <property type="evidence" value="ECO:0007669"/>
    <property type="project" value="InterPro"/>
</dbReference>
<dbReference type="GO" id="GO:0016020">
    <property type="term" value="C:membrane"/>
    <property type="evidence" value="ECO:0007669"/>
    <property type="project" value="InterPro"/>
</dbReference>
<dbReference type="InterPro" id="IPR007110">
    <property type="entry name" value="Ig-like_dom"/>
</dbReference>
<dbReference type="InterPro" id="IPR013783">
    <property type="entry name" value="Ig-like_fold"/>
</dbReference>
<dbReference type="InterPro" id="IPR003599">
    <property type="entry name" value="Ig_sub"/>
</dbReference>
<dbReference type="AlphaFoldDB" id="A0A0S3NTP6"/>
<protein>
    <submittedName>
        <fullName evidence="4">T-cell antigen CD7</fullName>
    </submittedName>
</protein>
<evidence type="ECO:0000259" key="3">
    <source>
        <dbReference type="PROSITE" id="PS50835"/>
    </source>
</evidence>
<dbReference type="InterPro" id="IPR036179">
    <property type="entry name" value="Ig-like_dom_sf"/>
</dbReference>
<feature type="signal peptide" evidence="2">
    <location>
        <begin position="1"/>
        <end position="23"/>
    </location>
</feature>
<gene>
    <name evidence="4" type="primary">CD7</name>
</gene>